<protein>
    <submittedName>
        <fullName evidence="3">Uncharacterized protein</fullName>
    </submittedName>
</protein>
<organism evidence="3 4">
    <name type="scientific">Actinomadura decatromicini</name>
    <dbReference type="NCBI Taxonomy" id="2604572"/>
    <lineage>
        <taxon>Bacteria</taxon>
        <taxon>Bacillati</taxon>
        <taxon>Actinomycetota</taxon>
        <taxon>Actinomycetes</taxon>
        <taxon>Streptosporangiales</taxon>
        <taxon>Thermomonosporaceae</taxon>
        <taxon>Actinomadura</taxon>
    </lineage>
</organism>
<dbReference type="Gene3D" id="2.130.10.10">
    <property type="entry name" value="YVTN repeat-like/Quinoprotein amine dehydrogenase"/>
    <property type="match status" value="2"/>
</dbReference>
<dbReference type="AlphaFoldDB" id="A0A5D3FL81"/>
<evidence type="ECO:0000313" key="4">
    <source>
        <dbReference type="Proteomes" id="UP000323505"/>
    </source>
</evidence>
<feature type="transmembrane region" description="Helical" evidence="2">
    <location>
        <begin position="133"/>
        <end position="154"/>
    </location>
</feature>
<dbReference type="Proteomes" id="UP000323505">
    <property type="component" value="Unassembled WGS sequence"/>
</dbReference>
<keyword evidence="2" id="KW-0812">Transmembrane</keyword>
<name>A0A5D3FL81_9ACTN</name>
<evidence type="ECO:0000256" key="2">
    <source>
        <dbReference type="SAM" id="Phobius"/>
    </source>
</evidence>
<feature type="region of interest" description="Disordered" evidence="1">
    <location>
        <begin position="405"/>
        <end position="431"/>
    </location>
</feature>
<evidence type="ECO:0000256" key="1">
    <source>
        <dbReference type="SAM" id="MobiDB-lite"/>
    </source>
</evidence>
<feature type="compositionally biased region" description="Basic residues" evidence="1">
    <location>
        <begin position="91"/>
        <end position="108"/>
    </location>
</feature>
<feature type="region of interest" description="Disordered" evidence="1">
    <location>
        <begin position="60"/>
        <end position="128"/>
    </location>
</feature>
<sequence>MTARSPEQDEAPRSADEGPGGSRRVRRRLTFGVAGDLADMPAALSPWQRAYEAWRAAGLSWGHGAPPREPAAARPRAPEERPAVPSAKPAKPARKPAAKPAAKPRRKTAVSEPGDVLVAGPPRPPRPPLMRRLRFRAAIGATLVLGAAFVVVAVSQGEDDAVPARPGLPAPVEADALFAADPAAATDGLVQSLAAVAADAGTLVAAGTEGDPDPGRERPQFLVSADAGKTWSLARIRTQDGTMPPLGEIPSHIAGGGGQWMAVGRTPSGATVAWTSADAKTWTRRQPSAAFKPTDRVNGLARTGGGFVAVGGTVGGRAVVWTSPDGQTWQRDESLTWIAGLDRVASSGGVLVAHGTQARKVTTRKGRRKVTRTVRSEGFWRSADAGRTWTGVSVPQGQGSYGETRGLAAGPGGGFATVREGSRTTGPKKRRKTARFGVLFTSPDGRRWQAVGRFGGGGIERFGGAPSGLAVVMRAATGFTVLRSGDGRTWQPGGSVPAGVRTSAVTVASGGAVAVAGRQGDDAYLSGVDLRGVAGAVRAERAVRALAAGPGRAVAVGSTNGGAAIWSAPDGRAWTRAGFPATGGRLADVVHGPRGWLALGRTAASGPLAMTSQDGAAWQKAAFPAGPPPLAVATGPSGYVAVGARKAWRSADLAAWTSAHLDGVATAVTATADRYVAVGGKGEGPAAWTSADGRAWTPAKLPEGLTGRLTRVAARGGVLVAIGAGEAPLVSADGGTTWAPQVLGAGLVPTAVTATPGGFVAAAATPEGDAAVLASAEGVSWRRLQVPGLSGPGERRLTALTATDAGVLATGTTTDGGRTEAPMLWRARVPE</sequence>
<dbReference type="CDD" id="cd15482">
    <property type="entry name" value="Sialidase_non-viral"/>
    <property type="match status" value="1"/>
</dbReference>
<proteinExistence type="predicted"/>
<dbReference type="InterPro" id="IPR015943">
    <property type="entry name" value="WD40/YVTN_repeat-like_dom_sf"/>
</dbReference>
<feature type="compositionally biased region" description="Basic and acidic residues" evidence="1">
    <location>
        <begin position="1"/>
        <end position="16"/>
    </location>
</feature>
<comment type="caution">
    <text evidence="3">The sequence shown here is derived from an EMBL/GenBank/DDBJ whole genome shotgun (WGS) entry which is preliminary data.</text>
</comment>
<dbReference type="EMBL" id="VSRQ01000003">
    <property type="protein sequence ID" value="TYK48983.1"/>
    <property type="molecule type" value="Genomic_DNA"/>
</dbReference>
<keyword evidence="2" id="KW-1133">Transmembrane helix</keyword>
<gene>
    <name evidence="3" type="ORF">FXF68_14145</name>
</gene>
<accession>A0A5D3FL81</accession>
<feature type="region of interest" description="Disordered" evidence="1">
    <location>
        <begin position="1"/>
        <end position="27"/>
    </location>
</feature>
<reference evidence="3 4" key="1">
    <citation type="submission" date="2019-08" db="EMBL/GenBank/DDBJ databases">
        <title>Actinomadura sp. nov. CYP1-5 isolated from mountain soil.</title>
        <authorList>
            <person name="Songsumanus A."/>
            <person name="Kuncharoen N."/>
            <person name="Kudo T."/>
            <person name="Yuki M."/>
            <person name="Igarashi Y."/>
            <person name="Tanasupawat S."/>
        </authorList>
    </citation>
    <scope>NUCLEOTIDE SEQUENCE [LARGE SCALE GENOMIC DNA]</scope>
    <source>
        <strain evidence="3 4">CYP1-5</strain>
    </source>
</reference>
<keyword evidence="4" id="KW-1185">Reference proteome</keyword>
<dbReference type="RefSeq" id="WP_148759477.1">
    <property type="nucleotide sequence ID" value="NZ_VSRQ01000003.1"/>
</dbReference>
<evidence type="ECO:0000313" key="3">
    <source>
        <dbReference type="EMBL" id="TYK48983.1"/>
    </source>
</evidence>
<dbReference type="SUPFAM" id="SSF110296">
    <property type="entry name" value="Oligoxyloglucan reducing end-specific cellobiohydrolase"/>
    <property type="match status" value="2"/>
</dbReference>
<keyword evidence="2" id="KW-0472">Membrane</keyword>